<evidence type="ECO:0000313" key="3">
    <source>
        <dbReference type="Proteomes" id="UP000006694"/>
    </source>
</evidence>
<dbReference type="InterPro" id="IPR050900">
    <property type="entry name" value="Transposase_IS3/IS150/IS904"/>
</dbReference>
<dbReference type="PANTHER" id="PTHR46889">
    <property type="entry name" value="TRANSPOSASE INSF FOR INSERTION SEQUENCE IS3B-RELATED"/>
    <property type="match status" value="1"/>
</dbReference>
<dbReference type="Gene3D" id="1.10.10.60">
    <property type="entry name" value="Homeodomain-like"/>
    <property type="match status" value="1"/>
</dbReference>
<dbReference type="Pfam" id="PF01527">
    <property type="entry name" value="HTH_Tnp_1"/>
    <property type="match status" value="1"/>
</dbReference>
<dbReference type="InterPro" id="IPR036397">
    <property type="entry name" value="RNaseH_sf"/>
</dbReference>
<dbReference type="GO" id="GO:0015074">
    <property type="term" value="P:DNA integration"/>
    <property type="evidence" value="ECO:0007669"/>
    <property type="project" value="InterPro"/>
</dbReference>
<dbReference type="InterPro" id="IPR009057">
    <property type="entry name" value="Homeodomain-like_sf"/>
</dbReference>
<dbReference type="GeneID" id="31765545"/>
<dbReference type="EMBL" id="CP000685">
    <property type="protein sequence ID" value="ABQ05663.1"/>
    <property type="molecule type" value="Genomic_DNA"/>
</dbReference>
<reference evidence="2 3" key="1">
    <citation type="journal article" date="2009" name="Appl. Environ. Microbiol.">
        <title>Novel features of the polysaccharide-digesting gliding bacterium Flavobacterium johnsoniae as revealed by genome sequence analysis.</title>
        <authorList>
            <person name="McBride M.J."/>
            <person name="Xie G."/>
            <person name="Martens E.C."/>
            <person name="Lapidus A."/>
            <person name="Henrissat B."/>
            <person name="Rhodes R.G."/>
            <person name="Goltsman E."/>
            <person name="Wang W."/>
            <person name="Xu J."/>
            <person name="Hunnicutt D.W."/>
            <person name="Staroscik A.M."/>
            <person name="Hoover T.R."/>
            <person name="Cheng Y.Q."/>
            <person name="Stein J.L."/>
        </authorList>
    </citation>
    <scope>NUCLEOTIDE SEQUENCE [LARGE SCALE GENOMIC DNA]</scope>
    <source>
        <strain evidence="3">ATCC 17061 / DSM 2064 / JCM 8514 / BCRC 14874 / CCUG 350202 / NBRC 14942 / NCIMB 11054 / UW101</strain>
    </source>
</reference>
<dbReference type="eggNOG" id="COG2801">
    <property type="taxonomic scope" value="Bacteria"/>
</dbReference>
<protein>
    <submittedName>
        <fullName evidence="2">Integrase, catalytic region</fullName>
    </submittedName>
</protein>
<dbReference type="InterPro" id="IPR012337">
    <property type="entry name" value="RNaseH-like_sf"/>
</dbReference>
<dbReference type="InterPro" id="IPR048020">
    <property type="entry name" value="Transpos_IS3"/>
</dbReference>
<dbReference type="STRING" id="376686.Fjoh_2636"/>
<proteinExistence type="predicted"/>
<dbReference type="Pfam" id="PF13276">
    <property type="entry name" value="HTH_21"/>
    <property type="match status" value="1"/>
</dbReference>
<dbReference type="OrthoDB" id="9815231at2"/>
<dbReference type="GO" id="GO:0006313">
    <property type="term" value="P:DNA transposition"/>
    <property type="evidence" value="ECO:0007669"/>
    <property type="project" value="InterPro"/>
</dbReference>
<evidence type="ECO:0000313" key="2">
    <source>
        <dbReference type="EMBL" id="ABQ05663.1"/>
    </source>
</evidence>
<dbReference type="InterPro" id="IPR001584">
    <property type="entry name" value="Integrase_cat-core"/>
</dbReference>
<dbReference type="PANTHER" id="PTHR46889:SF4">
    <property type="entry name" value="TRANSPOSASE INSO FOR INSERTION SEQUENCE ELEMENT IS911B-RELATED"/>
    <property type="match status" value="1"/>
</dbReference>
<dbReference type="AlphaFoldDB" id="A5FGK2"/>
<sequence>MKRKYEDHFKEQAVRLSFERGEISSVERELGINRTSLGKWRKKYEHLKLAPKDAVIIELNKKIKDSLLTLEILKNGSEFAAQGKVMTKRFIENNSSKYPIGKMCALLQISQRAYYKLKKKEISDKQSQIILLKEEVAAVYYEFKKTYGYRKIAKVLQCRGFKVGESQIRIYMNALGLRRRAKSRFTITTDSVHNHYIAQNILNREFTINQPAKAWVSDITYIAAEKGFLYLTIVLDLFDRKIIGWSLADSMSTKETTLPAWEMAVKNRNITQDLIFHSDRGVQYANKIFTETLDSYKFVRRSMSRKQNHNDNAVSESFFGNLKRELINGNKPLPREQMRVQVYQYIENWYNKKRRHSYLNYRTIEEFDKLHCI</sequence>
<name>A5FGK2_FLAJ1</name>
<organism evidence="2 3">
    <name type="scientific">Flavobacterium johnsoniae (strain ATCC 17061 / DSM 2064 / JCM 8514 / BCRC 14874 / CCUG 350202 / NBRC 14942 / NCIMB 11054 / UW101)</name>
    <name type="common">Cytophaga johnsonae</name>
    <dbReference type="NCBI Taxonomy" id="376686"/>
    <lineage>
        <taxon>Bacteria</taxon>
        <taxon>Pseudomonadati</taxon>
        <taxon>Bacteroidota</taxon>
        <taxon>Flavobacteriia</taxon>
        <taxon>Flavobacteriales</taxon>
        <taxon>Flavobacteriaceae</taxon>
        <taxon>Flavobacterium</taxon>
    </lineage>
</organism>
<keyword evidence="3" id="KW-1185">Reference proteome</keyword>
<accession>A5FGK2</accession>
<dbReference type="Proteomes" id="UP000006694">
    <property type="component" value="Chromosome"/>
</dbReference>
<dbReference type="GO" id="GO:0004803">
    <property type="term" value="F:transposase activity"/>
    <property type="evidence" value="ECO:0007669"/>
    <property type="project" value="InterPro"/>
</dbReference>
<dbReference type="eggNOG" id="COG2963">
    <property type="taxonomic scope" value="Bacteria"/>
</dbReference>
<dbReference type="SUPFAM" id="SSF46689">
    <property type="entry name" value="Homeodomain-like"/>
    <property type="match status" value="1"/>
</dbReference>
<evidence type="ECO:0000259" key="1">
    <source>
        <dbReference type="PROSITE" id="PS50994"/>
    </source>
</evidence>
<dbReference type="Gene3D" id="3.30.420.10">
    <property type="entry name" value="Ribonuclease H-like superfamily/Ribonuclease H"/>
    <property type="match status" value="1"/>
</dbReference>
<dbReference type="InterPro" id="IPR002514">
    <property type="entry name" value="Transposase_8"/>
</dbReference>
<feature type="domain" description="Integrase catalytic" evidence="1">
    <location>
        <begin position="207"/>
        <end position="371"/>
    </location>
</feature>
<dbReference type="SUPFAM" id="SSF53098">
    <property type="entry name" value="Ribonuclease H-like"/>
    <property type="match status" value="1"/>
</dbReference>
<dbReference type="Pfam" id="PF00665">
    <property type="entry name" value="rve"/>
    <property type="match status" value="1"/>
</dbReference>
<dbReference type="KEGG" id="fjo:Fjoh_2636"/>
<dbReference type="PROSITE" id="PS50994">
    <property type="entry name" value="INTEGRASE"/>
    <property type="match status" value="1"/>
</dbReference>
<dbReference type="NCBIfam" id="NF033516">
    <property type="entry name" value="transpos_IS3"/>
    <property type="match status" value="1"/>
</dbReference>
<dbReference type="RefSeq" id="WP_012024702.1">
    <property type="nucleotide sequence ID" value="NC_009441.1"/>
</dbReference>
<dbReference type="Pfam" id="PF13333">
    <property type="entry name" value="rve_2"/>
    <property type="match status" value="1"/>
</dbReference>
<dbReference type="HOGENOM" id="CLU_027402_4_2_10"/>
<dbReference type="GO" id="GO:0003677">
    <property type="term" value="F:DNA binding"/>
    <property type="evidence" value="ECO:0007669"/>
    <property type="project" value="InterPro"/>
</dbReference>
<dbReference type="InterPro" id="IPR025948">
    <property type="entry name" value="HTH-like_dom"/>
</dbReference>
<gene>
    <name evidence="2" type="ordered locus">Fjoh_2636</name>
</gene>